<gene>
    <name evidence="2" type="ORF">SCHCODRAFT_259024</name>
</gene>
<evidence type="ECO:0000313" key="3">
    <source>
        <dbReference type="Proteomes" id="UP000007431"/>
    </source>
</evidence>
<feature type="region of interest" description="Disordered" evidence="1">
    <location>
        <begin position="796"/>
        <end position="872"/>
    </location>
</feature>
<dbReference type="EMBL" id="GL377321">
    <property type="protein sequence ID" value="EFI91026.1"/>
    <property type="molecule type" value="Genomic_DNA"/>
</dbReference>
<feature type="compositionally biased region" description="Polar residues" evidence="1">
    <location>
        <begin position="77"/>
        <end position="92"/>
    </location>
</feature>
<dbReference type="Proteomes" id="UP000007431">
    <property type="component" value="Unassembled WGS sequence"/>
</dbReference>
<feature type="compositionally biased region" description="Basic residues" evidence="1">
    <location>
        <begin position="854"/>
        <end position="863"/>
    </location>
</feature>
<dbReference type="RefSeq" id="XP_003025929.1">
    <property type="nucleotide sequence ID" value="XM_003025883.1"/>
</dbReference>
<evidence type="ECO:0000313" key="2">
    <source>
        <dbReference type="EMBL" id="EFI91026.1"/>
    </source>
</evidence>
<dbReference type="GeneID" id="9588395"/>
<evidence type="ECO:0000256" key="1">
    <source>
        <dbReference type="SAM" id="MobiDB-lite"/>
    </source>
</evidence>
<feature type="compositionally biased region" description="Polar residues" evidence="1">
    <location>
        <begin position="246"/>
        <end position="265"/>
    </location>
</feature>
<feature type="compositionally biased region" description="Polar residues" evidence="1">
    <location>
        <begin position="696"/>
        <end position="709"/>
    </location>
</feature>
<dbReference type="HOGENOM" id="CLU_261090_0_0_1"/>
<feature type="region of interest" description="Disordered" evidence="1">
    <location>
        <begin position="657"/>
        <end position="730"/>
    </location>
</feature>
<organism evidence="3">
    <name type="scientific">Schizophyllum commune (strain H4-8 / FGSC 9210)</name>
    <name type="common">Split gill fungus</name>
    <dbReference type="NCBI Taxonomy" id="578458"/>
    <lineage>
        <taxon>Eukaryota</taxon>
        <taxon>Fungi</taxon>
        <taxon>Dikarya</taxon>
        <taxon>Basidiomycota</taxon>
        <taxon>Agaricomycotina</taxon>
        <taxon>Agaricomycetes</taxon>
        <taxon>Agaricomycetidae</taxon>
        <taxon>Agaricales</taxon>
        <taxon>Schizophyllaceae</taxon>
        <taxon>Schizophyllum</taxon>
    </lineage>
</organism>
<keyword evidence="3" id="KW-1185">Reference proteome</keyword>
<feature type="compositionally biased region" description="Low complexity" evidence="1">
    <location>
        <begin position="60"/>
        <end position="76"/>
    </location>
</feature>
<accession>D8QM96</accession>
<feature type="compositionally biased region" description="Polar residues" evidence="1">
    <location>
        <begin position="812"/>
        <end position="830"/>
    </location>
</feature>
<feature type="region of interest" description="Disordered" evidence="1">
    <location>
        <begin position="909"/>
        <end position="933"/>
    </location>
</feature>
<dbReference type="KEGG" id="scm:SCHCO_02666158"/>
<name>D8QM96_SCHCM</name>
<dbReference type="InParanoid" id="D8QM96"/>
<protein>
    <submittedName>
        <fullName evidence="2">Uncharacterized protein</fullName>
    </submittedName>
</protein>
<proteinExistence type="predicted"/>
<dbReference type="OrthoDB" id="3051543at2759"/>
<feature type="region of interest" description="Disordered" evidence="1">
    <location>
        <begin position="233"/>
        <end position="265"/>
    </location>
</feature>
<feature type="region of interest" description="Disordered" evidence="1">
    <location>
        <begin position="28"/>
        <end position="113"/>
    </location>
</feature>
<reference evidence="2 3" key="1">
    <citation type="journal article" date="2010" name="Nat. Biotechnol.">
        <title>Genome sequence of the model mushroom Schizophyllum commune.</title>
        <authorList>
            <person name="Ohm R.A."/>
            <person name="de Jong J.F."/>
            <person name="Lugones L.G."/>
            <person name="Aerts A."/>
            <person name="Kothe E."/>
            <person name="Stajich J.E."/>
            <person name="de Vries R.P."/>
            <person name="Record E."/>
            <person name="Levasseur A."/>
            <person name="Baker S.E."/>
            <person name="Bartholomew K.A."/>
            <person name="Coutinho P.M."/>
            <person name="Erdmann S."/>
            <person name="Fowler T.J."/>
            <person name="Gathman A.C."/>
            <person name="Lombard V."/>
            <person name="Henrissat B."/>
            <person name="Knabe N."/>
            <person name="Kuees U."/>
            <person name="Lilly W.W."/>
            <person name="Lindquist E."/>
            <person name="Lucas S."/>
            <person name="Magnuson J.K."/>
            <person name="Piumi F."/>
            <person name="Raudaskoski M."/>
            <person name="Salamov A."/>
            <person name="Schmutz J."/>
            <person name="Schwarze F.W.M.R."/>
            <person name="vanKuyk P.A."/>
            <person name="Horton J.S."/>
            <person name="Grigoriev I.V."/>
            <person name="Woesten H.A.B."/>
        </authorList>
    </citation>
    <scope>NUCLEOTIDE SEQUENCE [LARGE SCALE GENOMIC DNA]</scope>
    <source>
        <strain evidence="3">H4-8 / FGSC 9210</strain>
    </source>
</reference>
<sequence>MTDLPGHPFMLPPSAAAGIMALSRSPSVHAGDAGEVHMTLRYPDDSEDDDAVDPMDNRESAASISISASTQASTISVDTPSARRTSQRLSGRSSHKYGAGKSERRGRKPKFARDQRATIRAMDQRGYSIGDIKVAFPASDLTIKSIITNSGRRDDLSEDQSYVDAEIMQKYPAKNGSSSSACRASQIVPSKRRQETIVPAPVPGAYAEAFDLRAMSKQPITTGKSCVAGLEAHASRDTNPPADSVGQITGAGTASTIQGSHHPTTASASMLAGTTQNASSSTTIPSAKTLKVDFAAAFLANLDVDLSAHHDALVKCYLGTAQDVKSRRDWPIEWFRIILDREVPGASVFERFVLARAFKLIKDDGSMEKSLMRTRLDEAPQVWTTSSAGFFEGLALDLSPVFPDFHSAGLGLLGPILAMAGWSEDTRRALFDEALPNLKAIHRFVFERELKGIGAAAQSSPTIIQELVAAVQARHLTGHKTDATTRPLPPTFLANLDHDLLYIAGGLSTCGIATVEDVVSLRSWHAEDLHNMLRQVLPKLVPVERHVLVRGIKNSLGLEMGEHSKSALRYKLDAHPDLGKRTIVEFLSASPYDLAKFAPRLEGAGLSTLESVLVLAEWDVRDLLALLDEALPGFSSNLNEDDIDDIALTLAYPEDWDEVNATDGDPADSAKGSMETRLSVPTTPPKHPIDDMGASDNANTTETPQTSRRLSAGKLASSGGGKGGRPLKYTRGKRADIRLMHARGYSIEEIMAAISAPKPAIIKFISNKDGKDIVAEDWANADAIFLQRYPKKNIAPTIDSSPVIPAKRASDTPESNNSARTKFKNSSASSFEAPPRPTSSIPGSSKFAVAPLPRKSRAQHRQKVGLQSNQSSASSSALVKGVSLTLLGTVHQGTSEAANAAKLTAVKPENASAPAVPPRIEPASSERTIPTDAGAHTSARTMPITVIEVHAPPHVPDFAASFLANLDMDMSTHRTSLVACNLGSAADVVSRRDWPAAWFHTIFERDMPGLSILERHVLIRGFRSISDDGTICKGTIRVWSTPIAGFLSKFAVNLSSCLPSLERAGLRTLGALLAIAGWPQAEQRALLAAALPDLKALPRFVLVRALGEFSDAAPTLSVASLTALVAARASAACPAAPPAPAGSASDFLRNLDHDLSPRAQLLAGRGIATIEDVLALRSWPAGILHEMLKDVAPDLTAVERFVLVRGVRHLPADGGIPKRGRLRALLDTEPGLWCLPLGELLSRSPHHLVRYGPALHLAGFDSARALMATAGWTDEELLALLDEVIPWREAASAGEAKGTAGPSDAS</sequence>
<dbReference type="VEuPathDB" id="FungiDB:SCHCODRAFT_02666158"/>